<sequence length="210" mass="23664">MSMNPLGLNCKARMRGPSSLKQEFLKKWILGLQMCSSSSKNMSISDRKKAIKLSAEIAMASARNGRTRWSRALISSASTDDNGKILVEHILGSECERLTKISTSCRLSSVAMMNNKRVRCKKILKRSCGTIRRVMKRVPGKVVASSIAKRMVKKRTQILKSIVPGGEFMDEVSLIEETLDYILSLRAQIDVMRRLTAATETVNRKREQQW</sequence>
<evidence type="ECO:0000313" key="1">
    <source>
        <dbReference type="EMBL" id="KAJ4709432.1"/>
    </source>
</evidence>
<protein>
    <submittedName>
        <fullName evidence="1">Transcription factor like</fullName>
    </submittedName>
</protein>
<dbReference type="Proteomes" id="UP001164539">
    <property type="component" value="Chromosome 10"/>
</dbReference>
<name>A0ACC1XDF2_MELAZ</name>
<accession>A0ACC1XDF2</accession>
<evidence type="ECO:0000313" key="2">
    <source>
        <dbReference type="Proteomes" id="UP001164539"/>
    </source>
</evidence>
<proteinExistence type="predicted"/>
<gene>
    <name evidence="1" type="ORF">OWV82_019224</name>
</gene>
<dbReference type="EMBL" id="CM051403">
    <property type="protein sequence ID" value="KAJ4709432.1"/>
    <property type="molecule type" value="Genomic_DNA"/>
</dbReference>
<keyword evidence="2" id="KW-1185">Reference proteome</keyword>
<organism evidence="1 2">
    <name type="scientific">Melia azedarach</name>
    <name type="common">Chinaberry tree</name>
    <dbReference type="NCBI Taxonomy" id="155640"/>
    <lineage>
        <taxon>Eukaryota</taxon>
        <taxon>Viridiplantae</taxon>
        <taxon>Streptophyta</taxon>
        <taxon>Embryophyta</taxon>
        <taxon>Tracheophyta</taxon>
        <taxon>Spermatophyta</taxon>
        <taxon>Magnoliopsida</taxon>
        <taxon>eudicotyledons</taxon>
        <taxon>Gunneridae</taxon>
        <taxon>Pentapetalae</taxon>
        <taxon>rosids</taxon>
        <taxon>malvids</taxon>
        <taxon>Sapindales</taxon>
        <taxon>Meliaceae</taxon>
        <taxon>Melia</taxon>
    </lineage>
</organism>
<comment type="caution">
    <text evidence="1">The sequence shown here is derived from an EMBL/GenBank/DDBJ whole genome shotgun (WGS) entry which is preliminary data.</text>
</comment>
<reference evidence="1 2" key="1">
    <citation type="journal article" date="2023" name="Science">
        <title>Complex scaffold remodeling in plant triterpene biosynthesis.</title>
        <authorList>
            <person name="De La Pena R."/>
            <person name="Hodgson H."/>
            <person name="Liu J.C."/>
            <person name="Stephenson M.J."/>
            <person name="Martin A.C."/>
            <person name="Owen C."/>
            <person name="Harkess A."/>
            <person name="Leebens-Mack J."/>
            <person name="Jimenez L.E."/>
            <person name="Osbourn A."/>
            <person name="Sattely E.S."/>
        </authorList>
    </citation>
    <scope>NUCLEOTIDE SEQUENCE [LARGE SCALE GENOMIC DNA]</scope>
    <source>
        <strain evidence="2">cv. JPN11</strain>
        <tissue evidence="1">Leaf</tissue>
    </source>
</reference>